<dbReference type="STRING" id="349161.Dred_0959"/>
<dbReference type="OrthoDB" id="1808900at2"/>
<dbReference type="EMBL" id="CP000612">
    <property type="protein sequence ID" value="ABO49494.1"/>
    <property type="molecule type" value="Genomic_DNA"/>
</dbReference>
<name>A4J341_DESRM</name>
<dbReference type="AlphaFoldDB" id="A4J341"/>
<keyword evidence="2" id="KW-1185">Reference proteome</keyword>
<gene>
    <name evidence="1" type="ordered locus">Dred_0959</name>
</gene>
<reference evidence="1 2" key="1">
    <citation type="submission" date="2007-03" db="EMBL/GenBank/DDBJ databases">
        <title>Complete sequence of Desulfotomaculum reducens MI-1.</title>
        <authorList>
            <consortium name="US DOE Joint Genome Institute"/>
            <person name="Copeland A."/>
            <person name="Lucas S."/>
            <person name="Lapidus A."/>
            <person name="Barry K."/>
            <person name="Detter J.C."/>
            <person name="Glavina del Rio T."/>
            <person name="Hammon N."/>
            <person name="Israni S."/>
            <person name="Dalin E."/>
            <person name="Tice H."/>
            <person name="Pitluck S."/>
            <person name="Sims D."/>
            <person name="Brettin T."/>
            <person name="Bruce D."/>
            <person name="Han C."/>
            <person name="Tapia R."/>
            <person name="Schmutz J."/>
            <person name="Larimer F."/>
            <person name="Land M."/>
            <person name="Hauser L."/>
            <person name="Kyrpides N."/>
            <person name="Kim E."/>
            <person name="Tebo B.M."/>
            <person name="Richardson P."/>
        </authorList>
    </citation>
    <scope>NUCLEOTIDE SEQUENCE [LARGE SCALE GENOMIC DNA]</scope>
    <source>
        <strain evidence="1 2">MI-1</strain>
    </source>
</reference>
<organism evidence="1 2">
    <name type="scientific">Desulforamulus reducens (strain ATCC BAA-1160 / DSM 100696 / MI-1)</name>
    <name type="common">Desulfotomaculum reducens</name>
    <dbReference type="NCBI Taxonomy" id="349161"/>
    <lineage>
        <taxon>Bacteria</taxon>
        <taxon>Bacillati</taxon>
        <taxon>Bacillota</taxon>
        <taxon>Clostridia</taxon>
        <taxon>Eubacteriales</taxon>
        <taxon>Peptococcaceae</taxon>
        <taxon>Desulforamulus</taxon>
    </lineage>
</organism>
<accession>A4J341</accession>
<evidence type="ECO:0000313" key="2">
    <source>
        <dbReference type="Proteomes" id="UP000001556"/>
    </source>
</evidence>
<protein>
    <submittedName>
        <fullName evidence="1">Uncharacterized protein</fullName>
    </submittedName>
</protein>
<sequence length="143" mass="16205">MGNFIATLIVISILLFPLVQQSDDYVLQAKHQIATHIMHRYLDRMRIEGRLSTGDENEIKSKLNNVNCKIDSDTNTYINANAKERLLQPRILRGTETIDSELTLEIKCRPEPQPFKPRSLVGGTSTPVYIKVGGKELSERIDP</sequence>
<evidence type="ECO:0000313" key="1">
    <source>
        <dbReference type="EMBL" id="ABO49494.1"/>
    </source>
</evidence>
<dbReference type="eggNOG" id="COG4961">
    <property type="taxonomic scope" value="Bacteria"/>
</dbReference>
<dbReference type="HOGENOM" id="CLU_1872087_0_0_9"/>
<proteinExistence type="predicted"/>
<dbReference type="Proteomes" id="UP000001556">
    <property type="component" value="Chromosome"/>
</dbReference>
<dbReference type="RefSeq" id="WP_011877323.1">
    <property type="nucleotide sequence ID" value="NC_009253.1"/>
</dbReference>
<dbReference type="KEGG" id="drm:Dred_0959"/>